<reference evidence="2" key="2">
    <citation type="submission" date="2023-03" db="EMBL/GenBank/DDBJ databases">
        <authorList>
            <person name="Zhang Z."/>
        </authorList>
    </citation>
    <scope>NUCLEOTIDE SEQUENCE</scope>
    <source>
        <strain evidence="2">DSA</strain>
    </source>
</reference>
<dbReference type="GO" id="GO:0046872">
    <property type="term" value="F:metal ion binding"/>
    <property type="evidence" value="ECO:0007669"/>
    <property type="project" value="InterPro"/>
</dbReference>
<proteinExistence type="predicted"/>
<evidence type="ECO:0000313" key="2">
    <source>
        <dbReference type="EMBL" id="MDO7789111.1"/>
    </source>
</evidence>
<protein>
    <submittedName>
        <fullName evidence="2">Ferritin family protein</fullName>
    </submittedName>
</protein>
<dbReference type="InterPro" id="IPR003251">
    <property type="entry name" value="Rr_diiron-bd_dom"/>
</dbReference>
<name>A0AAW7ZL16_9FIRM</name>
<organism evidence="2 3">
    <name type="scientific">Desulforamulus aquiferis</name>
    <dbReference type="NCBI Taxonomy" id="1397668"/>
    <lineage>
        <taxon>Bacteria</taxon>
        <taxon>Bacillati</taxon>
        <taxon>Bacillota</taxon>
        <taxon>Clostridia</taxon>
        <taxon>Eubacteriales</taxon>
        <taxon>Peptococcaceae</taxon>
        <taxon>Desulforamulus</taxon>
    </lineage>
</organism>
<dbReference type="Pfam" id="PF02915">
    <property type="entry name" value="Rubrerythrin"/>
    <property type="match status" value="1"/>
</dbReference>
<dbReference type="EMBL" id="JARPTC010000036">
    <property type="protein sequence ID" value="MDO7789111.1"/>
    <property type="molecule type" value="Genomic_DNA"/>
</dbReference>
<evidence type="ECO:0000259" key="1">
    <source>
        <dbReference type="Pfam" id="PF02915"/>
    </source>
</evidence>
<evidence type="ECO:0000313" key="3">
    <source>
        <dbReference type="Proteomes" id="UP001172911"/>
    </source>
</evidence>
<reference evidence="2" key="1">
    <citation type="journal article" date="2023" name="J. Hazard. Mater.">
        <title>Anaerobic biodegradation of pyrene and benzo[a]pyrene by a new sulfate-reducing Desulforamulus aquiferis strain DSA.</title>
        <authorList>
            <person name="Zhang Z."/>
            <person name="Sun J."/>
            <person name="Gong X."/>
            <person name="Wang C."/>
            <person name="Wang H."/>
        </authorList>
    </citation>
    <scope>NUCLEOTIDE SEQUENCE</scope>
    <source>
        <strain evidence="2">DSA</strain>
    </source>
</reference>
<dbReference type="Proteomes" id="UP001172911">
    <property type="component" value="Unassembled WGS sequence"/>
</dbReference>
<feature type="domain" description="Rubrerythrin diiron-binding" evidence="1">
    <location>
        <begin position="16"/>
        <end position="145"/>
    </location>
</feature>
<gene>
    <name evidence="2" type="ORF">P6N53_18015</name>
</gene>
<dbReference type="InterPro" id="IPR012347">
    <property type="entry name" value="Ferritin-like"/>
</dbReference>
<dbReference type="InterPro" id="IPR009078">
    <property type="entry name" value="Ferritin-like_SF"/>
</dbReference>
<dbReference type="AlphaFoldDB" id="A0AAW7ZL16"/>
<dbReference type="CDD" id="cd01045">
    <property type="entry name" value="Ferritin_like_AB"/>
    <property type="match status" value="1"/>
</dbReference>
<dbReference type="GO" id="GO:0016491">
    <property type="term" value="F:oxidoreductase activity"/>
    <property type="evidence" value="ECO:0007669"/>
    <property type="project" value="InterPro"/>
</dbReference>
<keyword evidence="3" id="KW-1185">Reference proteome</keyword>
<dbReference type="Gene3D" id="1.20.1260.10">
    <property type="match status" value="1"/>
</dbReference>
<accession>A0AAW7ZL16</accession>
<sequence>MNEQKCLNLSAVVDMAASNSAKGMAYYKRMEELAKEQLAGEIFHRLAAEEEEHRRALIKVAQAEAEKGQTSLDEETYCYLCSLGEGLVFPHHETVEFNASSPREALELGIQAKKDAMLLYHELQNRCVSKEAKNILMHLLEEEQKDLLELRHYIHELCPKGCNYPPNNDNNN</sequence>
<dbReference type="SUPFAM" id="SSF47240">
    <property type="entry name" value="Ferritin-like"/>
    <property type="match status" value="1"/>
</dbReference>
<comment type="caution">
    <text evidence="2">The sequence shown here is derived from an EMBL/GenBank/DDBJ whole genome shotgun (WGS) entry which is preliminary data.</text>
</comment>
<dbReference type="RefSeq" id="WP_304545649.1">
    <property type="nucleotide sequence ID" value="NZ_JARPTC010000036.1"/>
</dbReference>